<gene>
    <name evidence="2" type="ORF">OBE_08350</name>
</gene>
<proteinExistence type="inferred from homology"/>
<dbReference type="EMBL" id="AJWZ01005760">
    <property type="protein sequence ID" value="EKC61694.1"/>
    <property type="molecule type" value="Genomic_DNA"/>
</dbReference>
<dbReference type="AlphaFoldDB" id="K1T210"/>
<dbReference type="NCBIfam" id="TIGR01552">
    <property type="entry name" value="phd_fam"/>
    <property type="match status" value="1"/>
</dbReference>
<protein>
    <submittedName>
        <fullName evidence="2">Prevent-host-death family protein</fullName>
    </submittedName>
</protein>
<comment type="caution">
    <text evidence="2">The sequence shown here is derived from an EMBL/GenBank/DDBJ whole genome shotgun (WGS) entry which is preliminary data.</text>
</comment>
<dbReference type="SUPFAM" id="SSF143120">
    <property type="entry name" value="YefM-like"/>
    <property type="match status" value="1"/>
</dbReference>
<dbReference type="InterPro" id="IPR036165">
    <property type="entry name" value="YefM-like_sf"/>
</dbReference>
<organism evidence="2">
    <name type="scientific">human gut metagenome</name>
    <dbReference type="NCBI Taxonomy" id="408170"/>
    <lineage>
        <taxon>unclassified sequences</taxon>
        <taxon>metagenomes</taxon>
        <taxon>organismal metagenomes</taxon>
    </lineage>
</organism>
<reference evidence="2" key="1">
    <citation type="journal article" date="2013" name="Environ. Microbiol.">
        <title>Microbiota from the distal guts of lean and obese adolescents exhibit partial functional redundancy besides clear differences in community structure.</title>
        <authorList>
            <person name="Ferrer M."/>
            <person name="Ruiz A."/>
            <person name="Lanza F."/>
            <person name="Haange S.B."/>
            <person name="Oberbach A."/>
            <person name="Till H."/>
            <person name="Bargiela R."/>
            <person name="Campoy C."/>
            <person name="Segura M.T."/>
            <person name="Richter M."/>
            <person name="von Bergen M."/>
            <person name="Seifert J."/>
            <person name="Suarez A."/>
        </authorList>
    </citation>
    <scope>NUCLEOTIDE SEQUENCE</scope>
</reference>
<sequence>MTNIVPISDLKNYTEVLSHCDNGSTVYLTKNGRGKYVVQSLAEHEKLQATVKLLAELAKGVESIRTEGLLTIDEAFAGLDEEKQDPKGA</sequence>
<accession>K1T210</accession>
<evidence type="ECO:0000313" key="2">
    <source>
        <dbReference type="EMBL" id="EKC61694.1"/>
    </source>
</evidence>
<comment type="similarity">
    <text evidence="1">Belongs to the phD/YefM antitoxin family.</text>
</comment>
<name>K1T210_9ZZZZ</name>
<evidence type="ECO:0000256" key="1">
    <source>
        <dbReference type="ARBA" id="ARBA00009981"/>
    </source>
</evidence>